<feature type="non-terminal residue" evidence="3">
    <location>
        <position position="1"/>
    </location>
</feature>
<feature type="compositionally biased region" description="Basic and acidic residues" evidence="1">
    <location>
        <begin position="160"/>
        <end position="180"/>
    </location>
</feature>
<feature type="compositionally biased region" description="Basic and acidic residues" evidence="1">
    <location>
        <begin position="61"/>
        <end position="91"/>
    </location>
</feature>
<reference evidence="4" key="1">
    <citation type="journal article" date="2005" name="Nature">
        <title>The map-based sequence of the rice genome.</title>
        <authorList>
            <consortium name="International rice genome sequencing project (IRGSP)"/>
            <person name="Matsumoto T."/>
            <person name="Wu J."/>
            <person name="Kanamori H."/>
            <person name="Katayose Y."/>
            <person name="Fujisawa M."/>
            <person name="Namiki N."/>
            <person name="Mizuno H."/>
            <person name="Yamamoto K."/>
            <person name="Antonio B.A."/>
            <person name="Baba T."/>
            <person name="Sakata K."/>
            <person name="Nagamura Y."/>
            <person name="Aoki H."/>
            <person name="Arikawa K."/>
            <person name="Arita K."/>
            <person name="Bito T."/>
            <person name="Chiden Y."/>
            <person name="Fujitsuka N."/>
            <person name="Fukunaka R."/>
            <person name="Hamada M."/>
            <person name="Harada C."/>
            <person name="Hayashi A."/>
            <person name="Hijishita S."/>
            <person name="Honda M."/>
            <person name="Hosokawa S."/>
            <person name="Ichikawa Y."/>
            <person name="Idonuma A."/>
            <person name="Iijima M."/>
            <person name="Ikeda M."/>
            <person name="Ikeno M."/>
            <person name="Ito K."/>
            <person name="Ito S."/>
            <person name="Ito T."/>
            <person name="Ito Y."/>
            <person name="Ito Y."/>
            <person name="Iwabuchi A."/>
            <person name="Kamiya K."/>
            <person name="Karasawa W."/>
            <person name="Kurita K."/>
            <person name="Katagiri S."/>
            <person name="Kikuta A."/>
            <person name="Kobayashi H."/>
            <person name="Kobayashi N."/>
            <person name="Machita K."/>
            <person name="Maehara T."/>
            <person name="Masukawa M."/>
            <person name="Mizubayashi T."/>
            <person name="Mukai Y."/>
            <person name="Nagasaki H."/>
            <person name="Nagata Y."/>
            <person name="Naito S."/>
            <person name="Nakashima M."/>
            <person name="Nakama Y."/>
            <person name="Nakamichi Y."/>
            <person name="Nakamura M."/>
            <person name="Meguro A."/>
            <person name="Negishi M."/>
            <person name="Ohta I."/>
            <person name="Ohta T."/>
            <person name="Okamoto M."/>
            <person name="Ono N."/>
            <person name="Saji S."/>
            <person name="Sakaguchi M."/>
            <person name="Sakai K."/>
            <person name="Shibata M."/>
            <person name="Shimokawa T."/>
            <person name="Song J."/>
            <person name="Takazaki Y."/>
            <person name="Terasawa K."/>
            <person name="Tsugane M."/>
            <person name="Tsuji K."/>
            <person name="Ueda S."/>
            <person name="Waki K."/>
            <person name="Yamagata H."/>
            <person name="Yamamoto M."/>
            <person name="Yamamoto S."/>
            <person name="Yamane H."/>
            <person name="Yoshiki S."/>
            <person name="Yoshihara R."/>
            <person name="Yukawa K."/>
            <person name="Zhong H."/>
            <person name="Yano M."/>
            <person name="Yuan Q."/>
            <person name="Ouyang S."/>
            <person name="Liu J."/>
            <person name="Jones K.M."/>
            <person name="Gansberger K."/>
            <person name="Moffat K."/>
            <person name="Hill J."/>
            <person name="Bera J."/>
            <person name="Fadrosh D."/>
            <person name="Jin S."/>
            <person name="Johri S."/>
            <person name="Kim M."/>
            <person name="Overton L."/>
            <person name="Reardon M."/>
            <person name="Tsitrin T."/>
            <person name="Vuong H."/>
            <person name="Weaver B."/>
            <person name="Ciecko A."/>
            <person name="Tallon L."/>
            <person name="Jackson J."/>
            <person name="Pai G."/>
            <person name="Aken S.V."/>
            <person name="Utterback T."/>
            <person name="Reidmuller S."/>
            <person name="Feldblyum T."/>
            <person name="Hsiao J."/>
            <person name="Zismann V."/>
            <person name="Iobst S."/>
            <person name="de Vazeille A.R."/>
            <person name="Buell C.R."/>
            <person name="Ying K."/>
            <person name="Li Y."/>
            <person name="Lu T."/>
            <person name="Huang Y."/>
            <person name="Zhao Q."/>
            <person name="Feng Q."/>
            <person name="Zhang L."/>
            <person name="Zhu J."/>
            <person name="Weng Q."/>
            <person name="Mu J."/>
            <person name="Lu Y."/>
            <person name="Fan D."/>
            <person name="Liu Y."/>
            <person name="Guan J."/>
            <person name="Zhang Y."/>
            <person name="Yu S."/>
            <person name="Liu X."/>
            <person name="Zhang Y."/>
            <person name="Hong G."/>
            <person name="Han B."/>
            <person name="Choisne N."/>
            <person name="Demange N."/>
            <person name="Orjeda G."/>
            <person name="Samain S."/>
            <person name="Cattolico L."/>
            <person name="Pelletier E."/>
            <person name="Couloux A."/>
            <person name="Segurens B."/>
            <person name="Wincker P."/>
            <person name="D'Hont A."/>
            <person name="Scarpelli C."/>
            <person name="Weissenbach J."/>
            <person name="Salanoubat M."/>
            <person name="Quetier F."/>
            <person name="Yu Y."/>
            <person name="Kim H.R."/>
            <person name="Rambo T."/>
            <person name="Currie J."/>
            <person name="Collura K."/>
            <person name="Luo M."/>
            <person name="Yang T."/>
            <person name="Ammiraju J.S.S."/>
            <person name="Engler F."/>
            <person name="Soderlund C."/>
            <person name="Wing R.A."/>
            <person name="Palmer L.E."/>
            <person name="de la Bastide M."/>
            <person name="Spiegel L."/>
            <person name="Nascimento L."/>
            <person name="Zutavern T."/>
            <person name="O'Shaughnessy A."/>
            <person name="Dike S."/>
            <person name="Dedhia N."/>
            <person name="Preston R."/>
            <person name="Balija V."/>
            <person name="McCombie W.R."/>
            <person name="Chow T."/>
            <person name="Chen H."/>
            <person name="Chung M."/>
            <person name="Chen C."/>
            <person name="Shaw J."/>
            <person name="Wu H."/>
            <person name="Hsiao K."/>
            <person name="Chao Y."/>
            <person name="Chu M."/>
            <person name="Cheng C."/>
            <person name="Hour A."/>
            <person name="Lee P."/>
            <person name="Lin S."/>
            <person name="Lin Y."/>
            <person name="Liou J."/>
            <person name="Liu S."/>
            <person name="Hsing Y."/>
            <person name="Raghuvanshi S."/>
            <person name="Mohanty A."/>
            <person name="Bharti A.K."/>
            <person name="Gaur A."/>
            <person name="Gupta V."/>
            <person name="Kumar D."/>
            <person name="Ravi V."/>
            <person name="Vij S."/>
            <person name="Kapur A."/>
            <person name="Khurana P."/>
            <person name="Khurana P."/>
            <person name="Khurana J.P."/>
            <person name="Tyagi A.K."/>
            <person name="Gaikwad K."/>
            <person name="Singh A."/>
            <person name="Dalal V."/>
            <person name="Srivastava S."/>
            <person name="Dixit A."/>
            <person name="Pal A.K."/>
            <person name="Ghazi I.A."/>
            <person name="Yadav M."/>
            <person name="Pandit A."/>
            <person name="Bhargava A."/>
            <person name="Sureshbabu K."/>
            <person name="Batra K."/>
            <person name="Sharma T.R."/>
            <person name="Mohapatra T."/>
            <person name="Singh N.K."/>
            <person name="Messing J."/>
            <person name="Nelson A.B."/>
            <person name="Fuks G."/>
            <person name="Kavchok S."/>
            <person name="Keizer G."/>
            <person name="Linton E."/>
            <person name="Llaca V."/>
            <person name="Song R."/>
            <person name="Tanyolac B."/>
            <person name="Young S."/>
            <person name="Ho-Il K."/>
            <person name="Hahn J.H."/>
            <person name="Sangsakoo G."/>
            <person name="Vanavichit A."/>
            <person name="de Mattos Luiz.A.T."/>
            <person name="Zimmer P.D."/>
            <person name="Malone G."/>
            <person name="Dellagostin O."/>
            <person name="de Oliveira A.C."/>
            <person name="Bevan M."/>
            <person name="Bancroft I."/>
            <person name="Minx P."/>
            <person name="Cordum H."/>
            <person name="Wilson R."/>
            <person name="Cheng Z."/>
            <person name="Jin W."/>
            <person name="Jiang J."/>
            <person name="Leong S.A."/>
            <person name="Iwama H."/>
            <person name="Gojobori T."/>
            <person name="Itoh T."/>
            <person name="Niimura Y."/>
            <person name="Fujii Y."/>
            <person name="Habara T."/>
            <person name="Sakai H."/>
            <person name="Sato Y."/>
            <person name="Wilson G."/>
            <person name="Kumar K."/>
            <person name="McCouch S."/>
            <person name="Juretic N."/>
            <person name="Hoen D."/>
            <person name="Wright S."/>
            <person name="Bruskiewich R."/>
            <person name="Bureau T."/>
            <person name="Miyao A."/>
            <person name="Hirochika H."/>
            <person name="Nishikawa T."/>
            <person name="Kadowaki K."/>
            <person name="Sugiura M."/>
            <person name="Burr B."/>
            <person name="Sasaki T."/>
        </authorList>
    </citation>
    <scope>NUCLEOTIDE SEQUENCE [LARGE SCALE GENOMIC DNA]</scope>
    <source>
        <strain evidence="4">cv. Nipponbare</strain>
    </source>
</reference>
<dbReference type="InParanoid" id="A0A0P0VAV1"/>
<dbReference type="PaxDb" id="39947-A0A0P0VAV1"/>
<dbReference type="Proteomes" id="UP000059680">
    <property type="component" value="Chromosome 1"/>
</dbReference>
<evidence type="ECO:0000313" key="3">
    <source>
        <dbReference type="EMBL" id="BAS75437.1"/>
    </source>
</evidence>
<keyword evidence="2" id="KW-1133">Transmembrane helix</keyword>
<reference evidence="3 4" key="2">
    <citation type="journal article" date="2013" name="Plant Cell Physiol.">
        <title>Rice Annotation Project Database (RAP-DB): an integrative and interactive database for rice genomics.</title>
        <authorList>
            <person name="Sakai H."/>
            <person name="Lee S.S."/>
            <person name="Tanaka T."/>
            <person name="Numa H."/>
            <person name="Kim J."/>
            <person name="Kawahara Y."/>
            <person name="Wakimoto H."/>
            <person name="Yang C.C."/>
            <person name="Iwamoto M."/>
            <person name="Abe T."/>
            <person name="Yamada Y."/>
            <person name="Muto A."/>
            <person name="Inokuchi H."/>
            <person name="Ikemura T."/>
            <person name="Matsumoto T."/>
            <person name="Sasaki T."/>
            <person name="Itoh T."/>
        </authorList>
    </citation>
    <scope>NUCLEOTIDE SEQUENCE [LARGE SCALE GENOMIC DNA]</scope>
    <source>
        <strain evidence="4">cv. Nipponbare</strain>
    </source>
</reference>
<reference evidence="3 4" key="3">
    <citation type="journal article" date="2013" name="Rice">
        <title>Improvement of the Oryza sativa Nipponbare reference genome using next generation sequence and optical map data.</title>
        <authorList>
            <person name="Kawahara Y."/>
            <person name="de la Bastide M."/>
            <person name="Hamilton J.P."/>
            <person name="Kanamori H."/>
            <person name="McCombie W.R."/>
            <person name="Ouyang S."/>
            <person name="Schwartz D.C."/>
            <person name="Tanaka T."/>
            <person name="Wu J."/>
            <person name="Zhou S."/>
            <person name="Childs K.L."/>
            <person name="Davidson R.M."/>
            <person name="Lin H."/>
            <person name="Quesada-Ocampo L."/>
            <person name="Vaillancourt B."/>
            <person name="Sakai H."/>
            <person name="Lee S.S."/>
            <person name="Kim J."/>
            <person name="Numa H."/>
            <person name="Itoh T."/>
            <person name="Buell C.R."/>
            <person name="Matsumoto T."/>
        </authorList>
    </citation>
    <scope>NUCLEOTIDE SEQUENCE [LARGE SCALE GENOMIC DNA]</scope>
    <source>
        <strain evidence="4">cv. Nipponbare</strain>
    </source>
</reference>
<dbReference type="AlphaFoldDB" id="A0A0P0VAV1"/>
<keyword evidence="2" id="KW-0472">Membrane</keyword>
<feature type="compositionally biased region" description="Acidic residues" evidence="1">
    <location>
        <begin position="109"/>
        <end position="120"/>
    </location>
</feature>
<feature type="region of interest" description="Disordered" evidence="1">
    <location>
        <begin position="60"/>
        <end position="180"/>
    </location>
</feature>
<proteinExistence type="predicted"/>
<feature type="transmembrane region" description="Helical" evidence="2">
    <location>
        <begin position="12"/>
        <end position="37"/>
    </location>
</feature>
<sequence length="180" mass="18220">SDVLRDAAGRGLVVVVVRVVVVGVPSVLGGVVLLAVAPQRVRLLPVHGVVADGELLLGHPEGNHGADGEADEAGDHHVPADDEEGAGHLADELEAAAAAGVEGAAGVGDGEEEGAEDGLGEEARGGAAEESGDGVGVEDAQGVVHLLQEARPLVHHHHREPRDAAGEDAHHDRRPTLHQA</sequence>
<accession>A0A0P0VAV1</accession>
<gene>
    <name evidence="3" type="ordered locus">Os01g0870350</name>
    <name evidence="3" type="ORF">OSNPB_010870350</name>
</gene>
<name>A0A0P0VAV1_ORYSJ</name>
<evidence type="ECO:0000256" key="1">
    <source>
        <dbReference type="SAM" id="MobiDB-lite"/>
    </source>
</evidence>
<keyword evidence="4" id="KW-1185">Reference proteome</keyword>
<evidence type="ECO:0000256" key="2">
    <source>
        <dbReference type="SAM" id="Phobius"/>
    </source>
</evidence>
<organism evidence="3 4">
    <name type="scientific">Oryza sativa subsp. japonica</name>
    <name type="common">Rice</name>
    <dbReference type="NCBI Taxonomy" id="39947"/>
    <lineage>
        <taxon>Eukaryota</taxon>
        <taxon>Viridiplantae</taxon>
        <taxon>Streptophyta</taxon>
        <taxon>Embryophyta</taxon>
        <taxon>Tracheophyta</taxon>
        <taxon>Spermatophyta</taxon>
        <taxon>Magnoliopsida</taxon>
        <taxon>Liliopsida</taxon>
        <taxon>Poales</taxon>
        <taxon>Poaceae</taxon>
        <taxon>BOP clade</taxon>
        <taxon>Oryzoideae</taxon>
        <taxon>Oryzeae</taxon>
        <taxon>Oryzinae</taxon>
        <taxon>Oryza</taxon>
        <taxon>Oryza sativa</taxon>
    </lineage>
</organism>
<protein>
    <submittedName>
        <fullName evidence="3">Os01g0870350 protein</fullName>
    </submittedName>
</protein>
<evidence type="ECO:0000313" key="4">
    <source>
        <dbReference type="Proteomes" id="UP000059680"/>
    </source>
</evidence>
<keyword evidence="2" id="KW-0812">Transmembrane</keyword>
<dbReference type="FunCoup" id="A0A0P0VAV1">
    <property type="interactions" value="331"/>
</dbReference>
<dbReference type="EMBL" id="AP014957">
    <property type="protein sequence ID" value="BAS75437.1"/>
    <property type="molecule type" value="Genomic_DNA"/>
</dbReference>
<dbReference type="Gramene" id="Os01t0870350-00">
    <property type="protein sequence ID" value="Os01t0870350-00"/>
    <property type="gene ID" value="Os01g0870350"/>
</dbReference>